<dbReference type="EMBL" id="CAJNJA010053232">
    <property type="protein sequence ID" value="CAE7849695.1"/>
    <property type="molecule type" value="Genomic_DNA"/>
</dbReference>
<organism evidence="2 3">
    <name type="scientific">Symbiodinium necroappetens</name>
    <dbReference type="NCBI Taxonomy" id="1628268"/>
    <lineage>
        <taxon>Eukaryota</taxon>
        <taxon>Sar</taxon>
        <taxon>Alveolata</taxon>
        <taxon>Dinophyceae</taxon>
        <taxon>Suessiales</taxon>
        <taxon>Symbiodiniaceae</taxon>
        <taxon>Symbiodinium</taxon>
    </lineage>
</organism>
<accession>A0A813A516</accession>
<keyword evidence="1" id="KW-0812">Transmembrane</keyword>
<dbReference type="OrthoDB" id="655540at2759"/>
<name>A0A813A516_9DINO</name>
<evidence type="ECO:0000313" key="3">
    <source>
        <dbReference type="Proteomes" id="UP000601435"/>
    </source>
</evidence>
<evidence type="ECO:0008006" key="4">
    <source>
        <dbReference type="Google" id="ProtNLM"/>
    </source>
</evidence>
<keyword evidence="1" id="KW-1133">Transmembrane helix</keyword>
<reference evidence="2" key="1">
    <citation type="submission" date="2021-02" db="EMBL/GenBank/DDBJ databases">
        <authorList>
            <person name="Dougan E. K."/>
            <person name="Rhodes N."/>
            <person name="Thang M."/>
            <person name="Chan C."/>
        </authorList>
    </citation>
    <scope>NUCLEOTIDE SEQUENCE</scope>
</reference>
<keyword evidence="3" id="KW-1185">Reference proteome</keyword>
<feature type="transmembrane region" description="Helical" evidence="1">
    <location>
        <begin position="82"/>
        <end position="104"/>
    </location>
</feature>
<feature type="transmembrane region" description="Helical" evidence="1">
    <location>
        <begin position="24"/>
        <end position="50"/>
    </location>
</feature>
<comment type="caution">
    <text evidence="2">The sequence shown here is derived from an EMBL/GenBank/DDBJ whole genome shotgun (WGS) entry which is preliminary data.</text>
</comment>
<proteinExistence type="predicted"/>
<evidence type="ECO:0000256" key="1">
    <source>
        <dbReference type="SAM" id="Phobius"/>
    </source>
</evidence>
<dbReference type="AlphaFoldDB" id="A0A813A516"/>
<gene>
    <name evidence="2" type="ORF">SNEC2469_LOCUS26291</name>
</gene>
<feature type="transmembrane region" description="Helical" evidence="1">
    <location>
        <begin position="116"/>
        <end position="137"/>
    </location>
</feature>
<evidence type="ECO:0000313" key="2">
    <source>
        <dbReference type="EMBL" id="CAE7849695.1"/>
    </source>
</evidence>
<dbReference type="Proteomes" id="UP000601435">
    <property type="component" value="Unassembled WGS sequence"/>
</dbReference>
<keyword evidence="1" id="KW-0472">Membrane</keyword>
<protein>
    <recommendedName>
        <fullName evidence="4">Amino acid transporter transmembrane domain-containing protein</fullName>
    </recommendedName>
</protein>
<sequence length="154" mass="16337">PQLTLNLVVCGLGTGIFTLPWSTAGASCTVGVLIVAGVLALNAWTIFILIEAAEVHQAFDIGSLLSSLPGALGRVAPPVVNAVIWIGGFFCLVSYVIVIADCAGPMAGVAAWKLKALTSVLVLPLCFLDMAPVQMLGRPVWVCRFCRRRQLREM</sequence>
<feature type="non-terminal residue" evidence="2">
    <location>
        <position position="154"/>
    </location>
</feature>